<dbReference type="PANTHER" id="PTHR10992:SF872">
    <property type="entry name" value="METHYLESTERASE 11, CHLOROPLASTIC-RELATED"/>
    <property type="match status" value="1"/>
</dbReference>
<keyword evidence="5" id="KW-1185">Reference proteome</keyword>
<evidence type="ECO:0000313" key="5">
    <source>
        <dbReference type="Proteomes" id="UP000825935"/>
    </source>
</evidence>
<dbReference type="GO" id="GO:0080032">
    <property type="term" value="F:methyl jasmonate esterase activity"/>
    <property type="evidence" value="ECO:0007669"/>
    <property type="project" value="TreeGrafter"/>
</dbReference>
<dbReference type="InterPro" id="IPR045889">
    <property type="entry name" value="MES/HNL"/>
</dbReference>
<dbReference type="OrthoDB" id="1263307at2759"/>
<dbReference type="FunFam" id="3.40.50.1820:FF:000025">
    <property type="entry name" value="putative methylesterase 11, chloroplastic"/>
    <property type="match status" value="1"/>
</dbReference>
<dbReference type="GO" id="GO:0009696">
    <property type="term" value="P:salicylic acid metabolic process"/>
    <property type="evidence" value="ECO:0007669"/>
    <property type="project" value="TreeGrafter"/>
</dbReference>
<dbReference type="SUPFAM" id="SSF53474">
    <property type="entry name" value="alpha/beta-Hydrolases"/>
    <property type="match status" value="1"/>
</dbReference>
<feature type="compositionally biased region" description="Polar residues" evidence="2">
    <location>
        <begin position="27"/>
        <end position="38"/>
    </location>
</feature>
<dbReference type="InterPro" id="IPR029058">
    <property type="entry name" value="AB_hydrolase_fold"/>
</dbReference>
<dbReference type="GO" id="GO:0080031">
    <property type="term" value="F:methyl salicylate esterase activity"/>
    <property type="evidence" value="ECO:0007669"/>
    <property type="project" value="TreeGrafter"/>
</dbReference>
<feature type="region of interest" description="Disordered" evidence="2">
    <location>
        <begin position="1"/>
        <end position="39"/>
    </location>
</feature>
<feature type="domain" description="AB hydrolase-1" evidence="3">
    <location>
        <begin position="110"/>
        <end position="350"/>
    </location>
</feature>
<dbReference type="Gene3D" id="3.40.50.1820">
    <property type="entry name" value="alpha/beta hydrolase"/>
    <property type="match status" value="1"/>
</dbReference>
<evidence type="ECO:0000313" key="4">
    <source>
        <dbReference type="EMBL" id="KAH7432509.1"/>
    </source>
</evidence>
<reference evidence="4" key="1">
    <citation type="submission" date="2021-08" db="EMBL/GenBank/DDBJ databases">
        <title>WGS assembly of Ceratopteris richardii.</title>
        <authorList>
            <person name="Marchant D.B."/>
            <person name="Chen G."/>
            <person name="Jenkins J."/>
            <person name="Shu S."/>
            <person name="Leebens-Mack J."/>
            <person name="Grimwood J."/>
            <person name="Schmutz J."/>
            <person name="Soltis P."/>
            <person name="Soltis D."/>
            <person name="Chen Z.-H."/>
        </authorList>
    </citation>
    <scope>NUCLEOTIDE SEQUENCE</scope>
    <source>
        <strain evidence="4">Whitten #5841</strain>
        <tissue evidence="4">Leaf</tissue>
    </source>
</reference>
<dbReference type="PANTHER" id="PTHR10992">
    <property type="entry name" value="METHYLESTERASE FAMILY MEMBER"/>
    <property type="match status" value="1"/>
</dbReference>
<feature type="compositionally biased region" description="Low complexity" evidence="2">
    <location>
        <begin position="67"/>
        <end position="86"/>
    </location>
</feature>
<evidence type="ECO:0000256" key="2">
    <source>
        <dbReference type="SAM" id="MobiDB-lite"/>
    </source>
</evidence>
<accession>A0A8T2UJI1</accession>
<organism evidence="4 5">
    <name type="scientific">Ceratopteris richardii</name>
    <name type="common">Triangle waterfern</name>
    <dbReference type="NCBI Taxonomy" id="49495"/>
    <lineage>
        <taxon>Eukaryota</taxon>
        <taxon>Viridiplantae</taxon>
        <taxon>Streptophyta</taxon>
        <taxon>Embryophyta</taxon>
        <taxon>Tracheophyta</taxon>
        <taxon>Polypodiopsida</taxon>
        <taxon>Polypodiidae</taxon>
        <taxon>Polypodiales</taxon>
        <taxon>Pteridineae</taxon>
        <taxon>Pteridaceae</taxon>
        <taxon>Parkerioideae</taxon>
        <taxon>Ceratopteris</taxon>
    </lineage>
</organism>
<dbReference type="AlphaFoldDB" id="A0A8T2UJI1"/>
<protein>
    <recommendedName>
        <fullName evidence="3">AB hydrolase-1 domain-containing protein</fullName>
    </recommendedName>
</protein>
<dbReference type="InterPro" id="IPR000073">
    <property type="entry name" value="AB_hydrolase_1"/>
</dbReference>
<dbReference type="Proteomes" id="UP000825935">
    <property type="component" value="Chromosome 7"/>
</dbReference>
<dbReference type="GO" id="GO:0009694">
    <property type="term" value="P:jasmonic acid metabolic process"/>
    <property type="evidence" value="ECO:0007669"/>
    <property type="project" value="TreeGrafter"/>
</dbReference>
<dbReference type="Pfam" id="PF12697">
    <property type="entry name" value="Abhydrolase_6"/>
    <property type="match status" value="1"/>
</dbReference>
<feature type="compositionally biased region" description="Basic residues" evidence="2">
    <location>
        <begin position="14"/>
        <end position="25"/>
    </location>
</feature>
<dbReference type="GO" id="GO:0080030">
    <property type="term" value="F:methyl indole-3-acetate esterase activity"/>
    <property type="evidence" value="ECO:0007669"/>
    <property type="project" value="TreeGrafter"/>
</dbReference>
<name>A0A8T2UJI1_CERRI</name>
<gene>
    <name evidence="4" type="ORF">KP509_07G025800</name>
</gene>
<evidence type="ECO:0000259" key="3">
    <source>
        <dbReference type="Pfam" id="PF12697"/>
    </source>
</evidence>
<sequence length="363" mass="40539">MGTRFSCMPSNNKKSIRNSSRRMTKPLRTSSNRYSSDTKASRLEEELLWLYQQHMRLERSSSMRQPAQASKQRVSRSASARARQSSDPIVQPLQLLKKEGTALNAYTKHIVLVHGGGFGAWCWYKLVASLEEEGFIVHALDLTGSGIDSTDPNDISTIELYVEPLTAYMESVSEADKVMLVGHDFGGVCISFVMEKFPQKIAKSVFVSATMVTNGQSASDIFSAEVLTSDDLLQNSQVFIYKHGKNQSPTSIELKRDALKELLFNQSPAKDIALASLSIRPMPFAPVVEKLSLTPENYGTVPRYYIETTEDRALTMAVQQRMIKVNPPNKVYRLKGSDHSPFLSKPQALLKLLLEISQIKPTV</sequence>
<evidence type="ECO:0000256" key="1">
    <source>
        <dbReference type="ARBA" id="ARBA00022801"/>
    </source>
</evidence>
<dbReference type="EMBL" id="CM035412">
    <property type="protein sequence ID" value="KAH7432509.1"/>
    <property type="molecule type" value="Genomic_DNA"/>
</dbReference>
<dbReference type="OMA" id="MCDMNPP"/>
<feature type="region of interest" description="Disordered" evidence="2">
    <location>
        <begin position="60"/>
        <end position="86"/>
    </location>
</feature>
<comment type="caution">
    <text evidence="4">The sequence shown here is derived from an EMBL/GenBank/DDBJ whole genome shotgun (WGS) entry which is preliminary data.</text>
</comment>
<keyword evidence="1" id="KW-0378">Hydrolase</keyword>
<proteinExistence type="predicted"/>